<proteinExistence type="predicted"/>
<evidence type="ECO:0000256" key="1">
    <source>
        <dbReference type="SAM" id="MobiDB-lite"/>
    </source>
</evidence>
<dbReference type="EMBL" id="PQ059483">
    <property type="protein sequence ID" value="XDE70249.1"/>
    <property type="molecule type" value="Genomic_DNA"/>
</dbReference>
<organism evidence="2">
    <name type="scientific">Chlamydiamicrovirus sp</name>
    <dbReference type="NCBI Taxonomy" id="2832664"/>
    <lineage>
        <taxon>Viruses</taxon>
        <taxon>Monodnaviria</taxon>
        <taxon>Sangervirae</taxon>
        <taxon>Phixviricota</taxon>
        <taxon>Malgrandaviricetes</taxon>
        <taxon>Petitvirales</taxon>
        <taxon>Microviridae</taxon>
        <taxon>Gokushovirinae</taxon>
        <taxon>Chlamydiamicrovirus</taxon>
    </lineage>
</organism>
<reference evidence="2" key="1">
    <citation type="submission" date="2024-06" db="EMBL/GenBank/DDBJ databases">
        <title>Taxonomic and functional characterisation of viruses from a lost world in the Cuatro Cienegas Basin, Mexico.</title>
        <authorList>
            <person name="Cisneros-Martinez A.M."/>
            <person name="Rodriguez-Cruz U.E."/>
            <person name="Eguiarte L.E."/>
            <person name="Souza V."/>
        </authorList>
    </citation>
    <scope>NUCLEOTIDE SEQUENCE</scope>
    <source>
        <strain evidence="2">M1N25L46</strain>
    </source>
</reference>
<protein>
    <submittedName>
        <fullName evidence="2">Uncharacterized protein</fullName>
    </submittedName>
</protein>
<accession>A0AB39A398</accession>
<sequence>MKRRPMNNKESKKKFQNGAARVKKENIRLDKPMRGGYRL</sequence>
<name>A0AB39A398_9VIRU</name>
<feature type="region of interest" description="Disordered" evidence="1">
    <location>
        <begin position="1"/>
        <end position="39"/>
    </location>
</feature>
<feature type="compositionally biased region" description="Basic and acidic residues" evidence="1">
    <location>
        <begin position="22"/>
        <end position="33"/>
    </location>
</feature>
<feature type="compositionally biased region" description="Basic residues" evidence="1">
    <location>
        <begin position="1"/>
        <end position="15"/>
    </location>
</feature>
<evidence type="ECO:0000313" key="2">
    <source>
        <dbReference type="EMBL" id="XDE70249.1"/>
    </source>
</evidence>